<organism evidence="2 3">
    <name type="scientific">Oscillochloris trichoides DG-6</name>
    <dbReference type="NCBI Taxonomy" id="765420"/>
    <lineage>
        <taxon>Bacteria</taxon>
        <taxon>Bacillati</taxon>
        <taxon>Chloroflexota</taxon>
        <taxon>Chloroflexia</taxon>
        <taxon>Chloroflexales</taxon>
        <taxon>Chloroflexineae</taxon>
        <taxon>Oscillochloridaceae</taxon>
        <taxon>Oscillochloris</taxon>
    </lineage>
</organism>
<evidence type="ECO:0000313" key="3">
    <source>
        <dbReference type="Proteomes" id="UP000054010"/>
    </source>
</evidence>
<name>E1IE94_9CHLR</name>
<proteinExistence type="predicted"/>
<dbReference type="STRING" id="765420.OSCT_1645"/>
<sequence>MAKPKTNFSELAHQVIREAAGPLSLEAIVEGVRLLSAGETTKDLKSTVRQALRQSHAVIYIADRGYGWKSHLINGAVQRIVLDDVDLAERELLIDDFQRDLFQPNGPGHHKYGVQGLPKLELESGPTIEVGAIPQAHDDDILSLPESFWTWLAAQGAEPGDSLLLRVIDADARRYALSYEPLAVCDDQAVAERGSQLLEAALTFVHDRQGRVYLPDMASYLNASGVFHQLPAPPPFEVIWTPEVWGPIVDRYDVSPYSLGGYDVLSEINQMLSGEIFDQETDLNEVVAGEGPIFTVGEYGTYQGELGVDAAQLQARIDAFLVDTNQPIPPDDPFLPAIKRIFAALALPSPTGHSYQASELVQLFGDSDDILDWIEHGAELGMVNLDDAYIAMVEEKFDAPFMVISEPEERTTASRTLILRVAYRYDSEYWREIEIADDQTFHDLHLAIQQAFDWDNDHLYAFYMGKRPYDSKTEIGAPMSDCDQEADQVTLADHNLRTNKKFLYLFDFGDNHLFDIQVKKINPKAPPGTYPRVVATHGGTLRQYDYVEGDEEAL</sequence>
<dbReference type="EMBL" id="ADVR01000052">
    <property type="protein sequence ID" value="EFO80420.1"/>
    <property type="molecule type" value="Genomic_DNA"/>
</dbReference>
<dbReference type="Pfam" id="PF07929">
    <property type="entry name" value="PRiA4_ORF3"/>
    <property type="match status" value="1"/>
</dbReference>
<dbReference type="AlphaFoldDB" id="E1IE94"/>
<keyword evidence="3" id="KW-1185">Reference proteome</keyword>
<dbReference type="PANTHER" id="PTHR41878:SF1">
    <property type="entry name" value="TNPR PROTEIN"/>
    <property type="match status" value="1"/>
</dbReference>
<reference evidence="2 3" key="1">
    <citation type="journal article" date="2011" name="J. Bacteriol.">
        <title>Draft genome sequence of the anoxygenic filamentous phototrophic bacterium Oscillochloris trichoides subsp. DG-6.</title>
        <authorList>
            <person name="Kuznetsov B.B."/>
            <person name="Ivanovsky R.N."/>
            <person name="Keppen O.I."/>
            <person name="Sukhacheva M.V."/>
            <person name="Bumazhkin B.K."/>
            <person name="Patutina E.O."/>
            <person name="Beletsky A.V."/>
            <person name="Mardanov A.V."/>
            <person name="Baslerov R.V."/>
            <person name="Panteleeva A.N."/>
            <person name="Kolganova T.V."/>
            <person name="Ravin N.V."/>
            <person name="Skryabin K.G."/>
        </authorList>
    </citation>
    <scope>NUCLEOTIDE SEQUENCE [LARGE SCALE GENOMIC DNA]</scope>
    <source>
        <strain evidence="2 3">DG-6</strain>
    </source>
</reference>
<dbReference type="SUPFAM" id="SSF159941">
    <property type="entry name" value="MM3350-like"/>
    <property type="match status" value="1"/>
</dbReference>
<dbReference type="Proteomes" id="UP000054010">
    <property type="component" value="Unassembled WGS sequence"/>
</dbReference>
<gene>
    <name evidence="2" type="ORF">OSCT_1645</name>
</gene>
<dbReference type="Gene3D" id="3.10.290.30">
    <property type="entry name" value="MM3350-like"/>
    <property type="match status" value="1"/>
</dbReference>
<dbReference type="InterPro" id="IPR024047">
    <property type="entry name" value="MM3350-like_sf"/>
</dbReference>
<feature type="domain" description="Plasmid pRiA4b Orf3-like" evidence="1">
    <location>
        <begin position="427"/>
        <end position="537"/>
    </location>
</feature>
<dbReference type="PANTHER" id="PTHR41878">
    <property type="entry name" value="LEXA REPRESSOR-RELATED"/>
    <property type="match status" value="1"/>
</dbReference>
<accession>E1IE94</accession>
<evidence type="ECO:0000259" key="1">
    <source>
        <dbReference type="Pfam" id="PF07929"/>
    </source>
</evidence>
<dbReference type="OrthoDB" id="9801392at2"/>
<evidence type="ECO:0000313" key="2">
    <source>
        <dbReference type="EMBL" id="EFO80420.1"/>
    </source>
</evidence>
<protein>
    <recommendedName>
        <fullName evidence="1">Plasmid pRiA4b Orf3-like domain-containing protein</fullName>
    </recommendedName>
</protein>
<dbReference type="InterPro" id="IPR012912">
    <property type="entry name" value="Plasmid_pRiA4b_Orf3-like"/>
</dbReference>
<comment type="caution">
    <text evidence="2">The sequence shown here is derived from an EMBL/GenBank/DDBJ whole genome shotgun (WGS) entry which is preliminary data.</text>
</comment>
<dbReference type="eggNOG" id="ENOG5030JAD">
    <property type="taxonomic scope" value="Bacteria"/>
</dbReference>
<dbReference type="HOGENOM" id="CLU_491619_0_0_0"/>